<dbReference type="Gene3D" id="3.40.50.720">
    <property type="entry name" value="NAD(P)-binding Rossmann-like Domain"/>
    <property type="match status" value="1"/>
</dbReference>
<dbReference type="EMBL" id="BAABFV010000001">
    <property type="protein sequence ID" value="GAA4356194.1"/>
    <property type="molecule type" value="Genomic_DNA"/>
</dbReference>
<keyword evidence="5" id="KW-1185">Reference proteome</keyword>
<reference evidence="5" key="1">
    <citation type="journal article" date="2019" name="Int. J. Syst. Evol. Microbiol.">
        <title>The Global Catalogue of Microorganisms (GCM) 10K type strain sequencing project: providing services to taxonomists for standard genome sequencing and annotation.</title>
        <authorList>
            <consortium name="The Broad Institute Genomics Platform"/>
            <consortium name="The Broad Institute Genome Sequencing Center for Infectious Disease"/>
            <person name="Wu L."/>
            <person name="Ma J."/>
        </authorList>
    </citation>
    <scope>NUCLEOTIDE SEQUENCE [LARGE SCALE GENOMIC DNA]</scope>
    <source>
        <strain evidence="5">JCM 17728</strain>
    </source>
</reference>
<comment type="similarity">
    <text evidence="1">Belongs to the NAD(P)-dependent epimerase/dehydratase family. SDR39U1 subfamily.</text>
</comment>
<dbReference type="InterPro" id="IPR010099">
    <property type="entry name" value="SDR39U1"/>
</dbReference>
<dbReference type="RefSeq" id="WP_345291522.1">
    <property type="nucleotide sequence ID" value="NZ_BAABFV010000001.1"/>
</dbReference>
<organism evidence="4 5">
    <name type="scientific">Kangiella marina</name>
    <dbReference type="NCBI Taxonomy" id="1079178"/>
    <lineage>
        <taxon>Bacteria</taxon>
        <taxon>Pseudomonadati</taxon>
        <taxon>Pseudomonadota</taxon>
        <taxon>Gammaproteobacteria</taxon>
        <taxon>Kangiellales</taxon>
        <taxon>Kangiellaceae</taxon>
        <taxon>Kangiella</taxon>
    </lineage>
</organism>
<dbReference type="CDD" id="cd05242">
    <property type="entry name" value="SDR_a8"/>
    <property type="match status" value="1"/>
</dbReference>
<dbReference type="SUPFAM" id="SSF51735">
    <property type="entry name" value="NAD(P)-binding Rossmann-fold domains"/>
    <property type="match status" value="1"/>
</dbReference>
<dbReference type="PANTHER" id="PTHR11092:SF0">
    <property type="entry name" value="EPIMERASE FAMILY PROTEIN SDR39U1"/>
    <property type="match status" value="1"/>
</dbReference>
<dbReference type="InterPro" id="IPR036291">
    <property type="entry name" value="NAD(P)-bd_dom_sf"/>
</dbReference>
<gene>
    <name evidence="4" type="ORF">GCM10023151_03900</name>
</gene>
<sequence length="298" mass="32849">MSHVLITGGTGFIGRNLVPLLKAQSHEVTVLTRSPDKYRAYPTFKDVKLTSSLTEVSAVDVVINLAGANLSAKRWSDRYKQEIVESRLNLTENLVQWINGQQQKPHTLISGSAIGYYGARGNEELDEESTSGSASEFQVRLCSRWEDAAYKAESLGVRVCCIRTGVVLGDEGALQQMVTPFKFGVGGKLGSGNQYFSWIHIHDHIRAIMHLIDNEELKGTFNLTAPNPVTNERLTNALGSVLHRPTFATMPAFALKIIVGEMATMLLTGQRVFPKKLVKSSFTFEYSTIDEALGDLLN</sequence>
<protein>
    <submittedName>
        <fullName evidence="4">TIGR01777 family oxidoreductase</fullName>
    </submittedName>
</protein>
<dbReference type="NCBIfam" id="TIGR01777">
    <property type="entry name" value="yfcH"/>
    <property type="match status" value="1"/>
</dbReference>
<dbReference type="InterPro" id="IPR001509">
    <property type="entry name" value="Epimerase_deHydtase"/>
</dbReference>
<dbReference type="PANTHER" id="PTHR11092">
    <property type="entry name" value="SUGAR NUCLEOTIDE EPIMERASE RELATED"/>
    <property type="match status" value="1"/>
</dbReference>
<name>A0ABP8IDB6_9GAMM</name>
<accession>A0ABP8IDB6</accession>
<dbReference type="Proteomes" id="UP001501011">
    <property type="component" value="Unassembled WGS sequence"/>
</dbReference>
<evidence type="ECO:0000256" key="1">
    <source>
        <dbReference type="ARBA" id="ARBA00009353"/>
    </source>
</evidence>
<dbReference type="Pfam" id="PF01370">
    <property type="entry name" value="Epimerase"/>
    <property type="match status" value="1"/>
</dbReference>
<evidence type="ECO:0000259" key="2">
    <source>
        <dbReference type="Pfam" id="PF01370"/>
    </source>
</evidence>
<evidence type="ECO:0000259" key="3">
    <source>
        <dbReference type="Pfam" id="PF08338"/>
    </source>
</evidence>
<evidence type="ECO:0000313" key="4">
    <source>
        <dbReference type="EMBL" id="GAA4356194.1"/>
    </source>
</evidence>
<comment type="caution">
    <text evidence="4">The sequence shown here is derived from an EMBL/GenBank/DDBJ whole genome shotgun (WGS) entry which is preliminary data.</text>
</comment>
<feature type="domain" description="DUF1731" evidence="3">
    <location>
        <begin position="250"/>
        <end position="296"/>
    </location>
</feature>
<dbReference type="InterPro" id="IPR013549">
    <property type="entry name" value="DUF1731"/>
</dbReference>
<evidence type="ECO:0000313" key="5">
    <source>
        <dbReference type="Proteomes" id="UP001501011"/>
    </source>
</evidence>
<feature type="domain" description="NAD-dependent epimerase/dehydratase" evidence="2">
    <location>
        <begin position="4"/>
        <end position="222"/>
    </location>
</feature>
<dbReference type="Pfam" id="PF08338">
    <property type="entry name" value="DUF1731"/>
    <property type="match status" value="1"/>
</dbReference>
<proteinExistence type="inferred from homology"/>